<gene>
    <name evidence="1" type="ORF">METZ01_LOCUS344283</name>
</gene>
<reference evidence="1" key="1">
    <citation type="submission" date="2018-05" db="EMBL/GenBank/DDBJ databases">
        <authorList>
            <person name="Lanie J.A."/>
            <person name="Ng W.-L."/>
            <person name="Kazmierczak K.M."/>
            <person name="Andrzejewski T.M."/>
            <person name="Davidsen T.M."/>
            <person name="Wayne K.J."/>
            <person name="Tettelin H."/>
            <person name="Glass J.I."/>
            <person name="Rusch D."/>
            <person name="Podicherti R."/>
            <person name="Tsui H.-C.T."/>
            <person name="Winkler M.E."/>
        </authorList>
    </citation>
    <scope>NUCLEOTIDE SEQUENCE</scope>
</reference>
<feature type="non-terminal residue" evidence="1">
    <location>
        <position position="240"/>
    </location>
</feature>
<sequence>MKSWCFLSRLSVFSCLALLVGCAWRSQAPAPGSQIVGGAAFHAYVSSRSQSASELDSVYVPWVAVLPFHDDSGFRQGVFELPNDIPRMLGGALEEGQICRVVPAEVVEELVAGRGHSWAETHLSVLGDSLQVDHIISGVVLDYNFKRLHLGDPLIGGYKSWEGIAEVAVALHGGAGFDRLNTSTARHESRNRGVGLDLLGKPREGDLHFVRLEEMEHGGPEFLETALGEATRLTIQQITT</sequence>
<dbReference type="AlphaFoldDB" id="A0A382R107"/>
<organism evidence="1">
    <name type="scientific">marine metagenome</name>
    <dbReference type="NCBI Taxonomy" id="408172"/>
    <lineage>
        <taxon>unclassified sequences</taxon>
        <taxon>metagenomes</taxon>
        <taxon>ecological metagenomes</taxon>
    </lineage>
</organism>
<name>A0A382R107_9ZZZZ</name>
<proteinExistence type="predicted"/>
<dbReference type="PROSITE" id="PS51257">
    <property type="entry name" value="PROKAR_LIPOPROTEIN"/>
    <property type="match status" value="1"/>
</dbReference>
<protein>
    <submittedName>
        <fullName evidence="1">Uncharacterized protein</fullName>
    </submittedName>
</protein>
<accession>A0A382R107</accession>
<evidence type="ECO:0000313" key="1">
    <source>
        <dbReference type="EMBL" id="SVC91429.1"/>
    </source>
</evidence>
<dbReference type="EMBL" id="UINC01118356">
    <property type="protein sequence ID" value="SVC91429.1"/>
    <property type="molecule type" value="Genomic_DNA"/>
</dbReference>